<proteinExistence type="predicted"/>
<sequence length="58" mass="6386">MYLKRVVDAVQTAKLCTRQNLGSLRAGALMSLRQAAEAYVSVLLKSILLSLVKHIKKS</sequence>
<dbReference type="GeneID" id="6076076"/>
<evidence type="ECO:0000313" key="2">
    <source>
        <dbReference type="Proteomes" id="UP000001194"/>
    </source>
</evidence>
<reference evidence="1 2" key="1">
    <citation type="journal article" date="2008" name="Nature">
        <title>The genome of Laccaria bicolor provides insights into mycorrhizal symbiosis.</title>
        <authorList>
            <person name="Martin F."/>
            <person name="Aerts A."/>
            <person name="Ahren D."/>
            <person name="Brun A."/>
            <person name="Danchin E.G.J."/>
            <person name="Duchaussoy F."/>
            <person name="Gibon J."/>
            <person name="Kohler A."/>
            <person name="Lindquist E."/>
            <person name="Pereda V."/>
            <person name="Salamov A."/>
            <person name="Shapiro H.J."/>
            <person name="Wuyts J."/>
            <person name="Blaudez D."/>
            <person name="Buee M."/>
            <person name="Brokstein P."/>
            <person name="Canbaeck B."/>
            <person name="Cohen D."/>
            <person name="Courty P.E."/>
            <person name="Coutinho P.M."/>
            <person name="Delaruelle C."/>
            <person name="Detter J.C."/>
            <person name="Deveau A."/>
            <person name="DiFazio S."/>
            <person name="Duplessis S."/>
            <person name="Fraissinet-Tachet L."/>
            <person name="Lucic E."/>
            <person name="Frey-Klett P."/>
            <person name="Fourrey C."/>
            <person name="Feussner I."/>
            <person name="Gay G."/>
            <person name="Grimwood J."/>
            <person name="Hoegger P.J."/>
            <person name="Jain P."/>
            <person name="Kilaru S."/>
            <person name="Labbe J."/>
            <person name="Lin Y.C."/>
            <person name="Legue V."/>
            <person name="Le Tacon F."/>
            <person name="Marmeisse R."/>
            <person name="Melayah D."/>
            <person name="Montanini B."/>
            <person name="Muratet M."/>
            <person name="Nehls U."/>
            <person name="Niculita-Hirzel H."/>
            <person name="Oudot-Le Secq M.P."/>
            <person name="Peter M."/>
            <person name="Quesneville H."/>
            <person name="Rajashekar B."/>
            <person name="Reich M."/>
            <person name="Rouhier N."/>
            <person name="Schmutz J."/>
            <person name="Yin T."/>
            <person name="Chalot M."/>
            <person name="Henrissat B."/>
            <person name="Kuees U."/>
            <person name="Lucas S."/>
            <person name="Van de Peer Y."/>
            <person name="Podila G.K."/>
            <person name="Polle A."/>
            <person name="Pukkila P.J."/>
            <person name="Richardson P.M."/>
            <person name="Rouze P."/>
            <person name="Sanders I.R."/>
            <person name="Stajich J.E."/>
            <person name="Tunlid A."/>
            <person name="Tuskan G."/>
            <person name="Grigoriev I.V."/>
        </authorList>
    </citation>
    <scope>NUCLEOTIDE SEQUENCE [LARGE SCALE GENOMIC DNA]</scope>
    <source>
        <strain evidence="2">S238N-H82 / ATCC MYA-4686</strain>
    </source>
</reference>
<dbReference type="HOGENOM" id="CLU_2979489_0_0_1"/>
<evidence type="ECO:0000313" key="1">
    <source>
        <dbReference type="EMBL" id="EDR08912.1"/>
    </source>
</evidence>
<protein>
    <submittedName>
        <fullName evidence="1">Predicted protein</fullName>
    </submittedName>
</protein>
<dbReference type="Proteomes" id="UP000001194">
    <property type="component" value="Unassembled WGS sequence"/>
</dbReference>
<name>B0D8W2_LACBS</name>
<keyword evidence="2" id="KW-1185">Reference proteome</keyword>
<accession>B0D8W2</accession>
<dbReference type="AlphaFoldDB" id="B0D8W2"/>
<organism evidence="2">
    <name type="scientific">Laccaria bicolor (strain S238N-H82 / ATCC MYA-4686)</name>
    <name type="common">Bicoloured deceiver</name>
    <name type="synonym">Laccaria laccata var. bicolor</name>
    <dbReference type="NCBI Taxonomy" id="486041"/>
    <lineage>
        <taxon>Eukaryota</taxon>
        <taxon>Fungi</taxon>
        <taxon>Dikarya</taxon>
        <taxon>Basidiomycota</taxon>
        <taxon>Agaricomycotina</taxon>
        <taxon>Agaricomycetes</taxon>
        <taxon>Agaricomycetidae</taxon>
        <taxon>Agaricales</taxon>
        <taxon>Agaricineae</taxon>
        <taxon>Hydnangiaceae</taxon>
        <taxon>Laccaria</taxon>
    </lineage>
</organism>
<dbReference type="RefSeq" id="XP_001880225.1">
    <property type="nucleotide sequence ID" value="XM_001880190.1"/>
</dbReference>
<dbReference type="KEGG" id="lbc:LACBIDRAFT_296468"/>
<gene>
    <name evidence="1" type="ORF">LACBIDRAFT_296468</name>
</gene>
<dbReference type="InParanoid" id="B0D8W2"/>
<dbReference type="EMBL" id="DS547100">
    <property type="protein sequence ID" value="EDR08912.1"/>
    <property type="molecule type" value="Genomic_DNA"/>
</dbReference>